<keyword evidence="4" id="KW-0812">Transmembrane</keyword>
<dbReference type="SUPFAM" id="SSF53850">
    <property type="entry name" value="Periplasmic binding protein-like II"/>
    <property type="match status" value="1"/>
</dbReference>
<dbReference type="Gene3D" id="3.40.190.10">
    <property type="entry name" value="Periplasmic binding protein-like II"/>
    <property type="match status" value="2"/>
</dbReference>
<feature type="region of interest" description="Disordered" evidence="3">
    <location>
        <begin position="1"/>
        <end position="31"/>
    </location>
</feature>
<dbReference type="STRING" id="500610.SAMN02799615_03433"/>
<keyword evidence="2" id="KW-0732">Signal</keyword>
<organism evidence="5 6">
    <name type="scientific">Dyella marensis</name>
    <dbReference type="NCBI Taxonomy" id="500610"/>
    <lineage>
        <taxon>Bacteria</taxon>
        <taxon>Pseudomonadati</taxon>
        <taxon>Pseudomonadota</taxon>
        <taxon>Gammaproteobacteria</taxon>
        <taxon>Lysobacterales</taxon>
        <taxon>Rhodanobacteraceae</taxon>
        <taxon>Dyella</taxon>
    </lineage>
</organism>
<comment type="similarity">
    <text evidence="1">Belongs to the phosphate/phosphite/phosphonate binding protein family.</text>
</comment>
<accession>A0A1I2IFP0</accession>
<dbReference type="GO" id="GO:0043190">
    <property type="term" value="C:ATP-binding cassette (ABC) transporter complex"/>
    <property type="evidence" value="ECO:0007669"/>
    <property type="project" value="InterPro"/>
</dbReference>
<keyword evidence="4" id="KW-1133">Transmembrane helix</keyword>
<evidence type="ECO:0000256" key="1">
    <source>
        <dbReference type="ARBA" id="ARBA00007162"/>
    </source>
</evidence>
<dbReference type="PANTHER" id="PTHR35841">
    <property type="entry name" value="PHOSPHONATES-BINDING PERIPLASMIC PROTEIN"/>
    <property type="match status" value="1"/>
</dbReference>
<keyword evidence="6" id="KW-1185">Reference proteome</keyword>
<keyword evidence="4" id="KW-0472">Membrane</keyword>
<gene>
    <name evidence="5" type="ORF">SAMN02799615_03433</name>
</gene>
<dbReference type="GO" id="GO:0055085">
    <property type="term" value="P:transmembrane transport"/>
    <property type="evidence" value="ECO:0007669"/>
    <property type="project" value="InterPro"/>
</dbReference>
<dbReference type="AlphaFoldDB" id="A0A1I2IFP0"/>
<protein>
    <submittedName>
        <fullName evidence="5">Phosphonate transport system substrate-binding protein</fullName>
    </submittedName>
</protein>
<proteinExistence type="inferred from homology"/>
<name>A0A1I2IFP0_9GAMM</name>
<dbReference type="Proteomes" id="UP000199477">
    <property type="component" value="Unassembled WGS sequence"/>
</dbReference>
<reference evidence="6" key="1">
    <citation type="submission" date="2016-10" db="EMBL/GenBank/DDBJ databases">
        <authorList>
            <person name="Varghese N."/>
            <person name="Submissions S."/>
        </authorList>
    </citation>
    <scope>NUCLEOTIDE SEQUENCE [LARGE SCALE GENOMIC DNA]</scope>
    <source>
        <strain evidence="6">UNC178MFTsu3.1</strain>
    </source>
</reference>
<evidence type="ECO:0000313" key="5">
    <source>
        <dbReference type="EMBL" id="SFF40473.1"/>
    </source>
</evidence>
<dbReference type="PANTHER" id="PTHR35841:SF1">
    <property type="entry name" value="PHOSPHONATES-BINDING PERIPLASMIC PROTEIN"/>
    <property type="match status" value="1"/>
</dbReference>
<feature type="transmembrane region" description="Helical" evidence="4">
    <location>
        <begin position="59"/>
        <end position="81"/>
    </location>
</feature>
<dbReference type="Pfam" id="PF12974">
    <property type="entry name" value="Phosphonate-bd"/>
    <property type="match status" value="1"/>
</dbReference>
<dbReference type="EMBL" id="FONH01000016">
    <property type="protein sequence ID" value="SFF40473.1"/>
    <property type="molecule type" value="Genomic_DNA"/>
</dbReference>
<evidence type="ECO:0000313" key="6">
    <source>
        <dbReference type="Proteomes" id="UP000199477"/>
    </source>
</evidence>
<sequence length="390" mass="42349">MTCGAPASGGAPMAYASAPSGVEEPPRHGDPFAVRRGREALRKGRTAGLRHGRSRLAKAIFFVLRAMALLMAVLAGAATAAPAPGERPLTFGILPIGGPSESLEAWRPMLDDMERSLHRSVRPLSVSTYEGLAQALAEDRIDLAFVSGKLALDAVARDRMRVLAQLTRGDGSRGYYSVLLVEKNSPIRSVDDIFRQPGHWRYARGEALSVSGYVVPETQLFAGRGLDSDTFFASVAVDNHQNNALAVANREADVATNNTADLERFAQRFPEQYARLRVLWKSNLIPHAVVIVRTDLPPELRQRIAAFFTGYAKGKNGAAELAKLKLIHDISGFAPAGNDTLLPFADIAWTLERRRALGAQWVNSAALDARLKKLDTDHEALVKRLNASSP</sequence>
<evidence type="ECO:0000256" key="4">
    <source>
        <dbReference type="SAM" id="Phobius"/>
    </source>
</evidence>
<evidence type="ECO:0000256" key="2">
    <source>
        <dbReference type="ARBA" id="ARBA00022729"/>
    </source>
</evidence>
<evidence type="ECO:0000256" key="3">
    <source>
        <dbReference type="SAM" id="MobiDB-lite"/>
    </source>
</evidence>
<dbReference type="InterPro" id="IPR005770">
    <property type="entry name" value="PhnD"/>
</dbReference>
<dbReference type="NCBIfam" id="TIGR01098">
    <property type="entry name" value="3A0109s03R"/>
    <property type="match status" value="1"/>
</dbReference>